<dbReference type="OrthoDB" id="5376710at2759"/>
<feature type="compositionally biased region" description="Polar residues" evidence="1">
    <location>
        <begin position="142"/>
        <end position="153"/>
    </location>
</feature>
<feature type="region of interest" description="Disordered" evidence="1">
    <location>
        <begin position="297"/>
        <end position="370"/>
    </location>
</feature>
<sequence length="1186" mass="129746">MPEQPIFASLNGAAIYAATAAAEDFVFDAKPNANAIARRSVSIFSRRGTEVPEPSPPFIAQAAIKTQQPGKQMTERQKSWISRRRSVGGPMSPVKAKSETKKLRGTILMAVPAAKTIQMTTLEEEMATSPNEEILSAVSGHSTARNVTASHPTLPSPSPESPRGSFDSSPVRLAQRTRSERRQDTTDRIGMWANGVAQWDDQLNVRTIQHNQWVEEVIRGETGFSPVHCRPTVDVQASSRVRPTLSLSIPSRKEPKPGMAHATKAAQGNIQRPIISVPPTSILSKFNIATPAITIQAPKDGNDASSVTSIQATPPSTEMSEGDQMNVVGSPECHKPMTSRHSSSTFSSTPEEQHSDGESSVTSKGTSATSVDAAALAIPKKSSKRLSGRVLSARVTPRESFESSDQDIACVDLNKPLPPSPIPVPARIAPSAPQTRGAHKRARSVLGDTKSLSNTTVTSLCPATPRILKTRSMSHLDELDAQFMMTSPYPHMRPGQALGSDCSTTDGEAEPLTPPMTQAENGAKFQLCCVADDVFTEGLAGKGAYEDKPGSIDALPERSTSMQRNESVHSVMQPPERAPTVPRRSRKRHWRGSKVRQANNSMEPRRRSSETKLAVPSTADDCDQIPTFAAIYRSPSAPTLTGDAQVDSSASHGLGIMIDDGLVVTKGPRVVSADDREERGLAAAYAEDVLLNILSSLRCMDDLFNTALINKGMYRVYKENALQLLRTVAFNKSPAAWEFREWCPPDRNPSDSSSKASSQLEHTPVSYMRCYRRDVVVIESLKALMVKHCHTFVRRETVFAISTPTHPHAQRFNDAFWRIWCFCKIFGYQKGREDDVTGQLDWLKGGLLADNQGCVATVNTNLDFDMGSILLNAPDHFAKGNVDGLSSQQLYDLTEIWQCLTALLQGYLGHTDLARDAGVFDDCTKIEAGDVVREEQTLEEWCYYLLTLGPAVVLQMAEHATTSPAAGFTSAKVNGWTRWTATTHSGSRGTFFREPVSRLYEERITAAVAQNPCEQEKKDMSRKRVASLAAEIRLRRQSSSYKRSPYIDMHTERSMSVLSRRTSSVEAVGAQAYNGMMSPLSSAQCCSPATMSPCTPSVPRPQIQYINSPWQVRKISPIIEERVENFNRLSLQCLAGVAEGTSEHAVNKIVDMGFTAAQAKHALRITDMGDGLRVDRAVDLLIRQKA</sequence>
<keyword evidence="4" id="KW-1185">Reference proteome</keyword>
<feature type="region of interest" description="Disordered" evidence="1">
    <location>
        <begin position="67"/>
        <end position="99"/>
    </location>
</feature>
<feature type="region of interest" description="Disordered" evidence="1">
    <location>
        <begin position="248"/>
        <end position="267"/>
    </location>
</feature>
<dbReference type="KEGG" id="bcom:BAUCODRAFT_36063"/>
<dbReference type="GeneID" id="19112865"/>
<feature type="compositionally biased region" description="Basic and acidic residues" evidence="1">
    <location>
        <begin position="177"/>
        <end position="187"/>
    </location>
</feature>
<reference evidence="3 4" key="1">
    <citation type="journal article" date="2012" name="PLoS Pathog.">
        <title>Diverse lifestyles and strategies of plant pathogenesis encoded in the genomes of eighteen Dothideomycetes fungi.</title>
        <authorList>
            <person name="Ohm R.A."/>
            <person name="Feau N."/>
            <person name="Henrissat B."/>
            <person name="Schoch C.L."/>
            <person name="Horwitz B.A."/>
            <person name="Barry K.W."/>
            <person name="Condon B.J."/>
            <person name="Copeland A.C."/>
            <person name="Dhillon B."/>
            <person name="Glaser F."/>
            <person name="Hesse C.N."/>
            <person name="Kosti I."/>
            <person name="LaButti K."/>
            <person name="Lindquist E.A."/>
            <person name="Lucas S."/>
            <person name="Salamov A.A."/>
            <person name="Bradshaw R.E."/>
            <person name="Ciuffetti L."/>
            <person name="Hamelin R.C."/>
            <person name="Kema G.H.J."/>
            <person name="Lawrence C."/>
            <person name="Scott J.A."/>
            <person name="Spatafora J.W."/>
            <person name="Turgeon B.G."/>
            <person name="de Wit P.J.G.M."/>
            <person name="Zhong S."/>
            <person name="Goodwin S.B."/>
            <person name="Grigoriev I.V."/>
        </authorList>
    </citation>
    <scope>NUCLEOTIDE SEQUENCE [LARGE SCALE GENOMIC DNA]</scope>
    <source>
        <strain evidence="3 4">UAMH 10762</strain>
    </source>
</reference>
<dbReference type="OMA" id="FREWCPP"/>
<dbReference type="SUPFAM" id="SSF46934">
    <property type="entry name" value="UBA-like"/>
    <property type="match status" value="1"/>
</dbReference>
<accession>M2ME00</accession>
<feature type="region of interest" description="Disordered" evidence="1">
    <location>
        <begin position="547"/>
        <end position="618"/>
    </location>
</feature>
<dbReference type="HOGENOM" id="CLU_277324_0_0_1"/>
<evidence type="ECO:0000313" key="3">
    <source>
        <dbReference type="EMBL" id="EMC94801.1"/>
    </source>
</evidence>
<evidence type="ECO:0000259" key="2">
    <source>
        <dbReference type="PROSITE" id="PS50030"/>
    </source>
</evidence>
<protein>
    <recommendedName>
        <fullName evidence="2">UBA domain-containing protein</fullName>
    </recommendedName>
</protein>
<dbReference type="RefSeq" id="XP_007678091.1">
    <property type="nucleotide sequence ID" value="XM_007679901.1"/>
</dbReference>
<dbReference type="Gene3D" id="1.10.8.10">
    <property type="entry name" value="DNA helicase RuvA subunit, C-terminal domain"/>
    <property type="match status" value="1"/>
</dbReference>
<proteinExistence type="predicted"/>
<gene>
    <name evidence="3" type="ORF">BAUCODRAFT_36063</name>
</gene>
<dbReference type="EMBL" id="KB445558">
    <property type="protein sequence ID" value="EMC94801.1"/>
    <property type="molecule type" value="Genomic_DNA"/>
</dbReference>
<dbReference type="AlphaFoldDB" id="M2ME00"/>
<feature type="compositionally biased region" description="Polar residues" evidence="1">
    <location>
        <begin position="303"/>
        <end position="319"/>
    </location>
</feature>
<dbReference type="PROSITE" id="PS50030">
    <property type="entry name" value="UBA"/>
    <property type="match status" value="1"/>
</dbReference>
<feature type="compositionally biased region" description="Polar residues" evidence="1">
    <location>
        <begin position="558"/>
        <end position="570"/>
    </location>
</feature>
<organism evidence="3 4">
    <name type="scientific">Baudoinia panamericana (strain UAMH 10762)</name>
    <name type="common">Angels' share fungus</name>
    <name type="synonym">Baudoinia compniacensis (strain UAMH 10762)</name>
    <dbReference type="NCBI Taxonomy" id="717646"/>
    <lineage>
        <taxon>Eukaryota</taxon>
        <taxon>Fungi</taxon>
        <taxon>Dikarya</taxon>
        <taxon>Ascomycota</taxon>
        <taxon>Pezizomycotina</taxon>
        <taxon>Dothideomycetes</taxon>
        <taxon>Dothideomycetidae</taxon>
        <taxon>Mycosphaerellales</taxon>
        <taxon>Teratosphaeriaceae</taxon>
        <taxon>Baudoinia</taxon>
    </lineage>
</organism>
<name>M2ME00_BAUPA</name>
<feature type="compositionally biased region" description="Basic residues" evidence="1">
    <location>
        <begin position="583"/>
        <end position="594"/>
    </location>
</feature>
<evidence type="ECO:0000313" key="4">
    <source>
        <dbReference type="Proteomes" id="UP000011761"/>
    </source>
</evidence>
<feature type="region of interest" description="Disordered" evidence="1">
    <location>
        <begin position="142"/>
        <end position="189"/>
    </location>
</feature>
<feature type="compositionally biased region" description="Low complexity" evidence="1">
    <location>
        <begin position="339"/>
        <end position="349"/>
    </location>
</feature>
<feature type="domain" description="UBA" evidence="2">
    <location>
        <begin position="1140"/>
        <end position="1184"/>
    </location>
</feature>
<feature type="compositionally biased region" description="Polar residues" evidence="1">
    <location>
        <begin position="358"/>
        <end position="370"/>
    </location>
</feature>
<dbReference type="InterPro" id="IPR015940">
    <property type="entry name" value="UBA"/>
</dbReference>
<dbReference type="STRING" id="717646.M2ME00"/>
<evidence type="ECO:0000256" key="1">
    <source>
        <dbReference type="SAM" id="MobiDB-lite"/>
    </source>
</evidence>
<dbReference type="Proteomes" id="UP000011761">
    <property type="component" value="Unassembled WGS sequence"/>
</dbReference>
<dbReference type="eggNOG" id="ENOG502SFK0">
    <property type="taxonomic scope" value="Eukaryota"/>
</dbReference>
<dbReference type="InterPro" id="IPR009060">
    <property type="entry name" value="UBA-like_sf"/>
</dbReference>